<dbReference type="Proteomes" id="UP000240506">
    <property type="component" value="Unassembled WGS sequence"/>
</dbReference>
<dbReference type="PANTHER" id="PTHR36450">
    <property type="entry name" value="THIOREDOXIN"/>
    <property type="match status" value="1"/>
</dbReference>
<evidence type="ECO:0000256" key="1">
    <source>
        <dbReference type="PIRSR" id="PIRSR037031-50"/>
    </source>
</evidence>
<proteinExistence type="predicted"/>
<feature type="active site" description="Nucleophile" evidence="1">
    <location>
        <position position="14"/>
    </location>
</feature>
<dbReference type="NCBIfam" id="TIGR00412">
    <property type="entry name" value="redox_disulf_2"/>
    <property type="match status" value="1"/>
</dbReference>
<keyword evidence="2" id="KW-0676">Redox-active center</keyword>
<dbReference type="InterPro" id="IPR012336">
    <property type="entry name" value="Thioredoxin-like_fold"/>
</dbReference>
<dbReference type="Gene3D" id="3.40.30.10">
    <property type="entry name" value="Glutaredoxin"/>
    <property type="match status" value="1"/>
</dbReference>
<evidence type="ECO:0000259" key="3">
    <source>
        <dbReference type="Pfam" id="PF13192"/>
    </source>
</evidence>
<evidence type="ECO:0000256" key="2">
    <source>
        <dbReference type="PIRSR" id="PIRSR037031-51"/>
    </source>
</evidence>
<dbReference type="AlphaFoldDB" id="A0A1N6WU36"/>
<reference evidence="4 6" key="2">
    <citation type="submission" date="2018-04" db="EMBL/GenBank/DDBJ databases">
        <title>Genomic sequence of a freshwater isolate of Shewanella morhuae.</title>
        <authorList>
            <person name="Castillo D.E."/>
            <person name="Gram L."/>
        </authorList>
    </citation>
    <scope>NUCLEOTIDE SEQUENCE [LARGE SCALE GENOMIC DNA]</scope>
    <source>
        <strain evidence="4 6">CW7</strain>
    </source>
</reference>
<dbReference type="Pfam" id="PF13192">
    <property type="entry name" value="Thioredoxin_3"/>
    <property type="match status" value="1"/>
</dbReference>
<dbReference type="STRING" id="365591.SAMN05421840_10654"/>
<accession>A0A380AL86</accession>
<dbReference type="EMBL" id="PYSG01000002">
    <property type="protein sequence ID" value="PTA51460.1"/>
    <property type="molecule type" value="Genomic_DNA"/>
</dbReference>
<dbReference type="Proteomes" id="UP000255061">
    <property type="component" value="Unassembled WGS sequence"/>
</dbReference>
<dbReference type="SUPFAM" id="SSF52833">
    <property type="entry name" value="Thioredoxin-like"/>
    <property type="match status" value="1"/>
</dbReference>
<keyword evidence="2" id="KW-1015">Disulfide bond</keyword>
<evidence type="ECO:0000313" key="4">
    <source>
        <dbReference type="EMBL" id="PTA51460.1"/>
    </source>
</evidence>
<dbReference type="InterPro" id="IPR005243">
    <property type="entry name" value="THIRX-like_proc"/>
</dbReference>
<keyword evidence="6" id="KW-1185">Reference proteome</keyword>
<dbReference type="PANTHER" id="PTHR36450:SF1">
    <property type="entry name" value="THIOREDOXIN"/>
    <property type="match status" value="1"/>
</dbReference>
<organism evidence="5 7">
    <name type="scientific">Shewanella morhuae</name>
    <dbReference type="NCBI Taxonomy" id="365591"/>
    <lineage>
        <taxon>Bacteria</taxon>
        <taxon>Pseudomonadati</taxon>
        <taxon>Pseudomonadota</taxon>
        <taxon>Gammaproteobacteria</taxon>
        <taxon>Alteromonadales</taxon>
        <taxon>Shewanellaceae</taxon>
        <taxon>Shewanella</taxon>
    </lineage>
</organism>
<protein>
    <submittedName>
        <fullName evidence="5">Redox-active disulfide protein 2</fullName>
    </submittedName>
    <submittedName>
        <fullName evidence="4">Thioredoxin family protein</fullName>
    </submittedName>
</protein>
<name>A0A1N6WU36_9GAMM</name>
<feature type="domain" description="Thioredoxin-like fold" evidence="3">
    <location>
        <begin position="3"/>
        <end position="76"/>
    </location>
</feature>
<dbReference type="EMBL" id="UGYV01000001">
    <property type="protein sequence ID" value="SUI82878.1"/>
    <property type="molecule type" value="Genomic_DNA"/>
</dbReference>
<gene>
    <name evidence="4" type="ORF">C9I43_13660</name>
    <name evidence="5" type="ORF">NCTC10736_02578</name>
</gene>
<accession>A0A1N6WU36</accession>
<evidence type="ECO:0000313" key="7">
    <source>
        <dbReference type="Proteomes" id="UP000255061"/>
    </source>
</evidence>
<dbReference type="PIRSF" id="PIRSF037031">
    <property type="entry name" value="Redox_disulphide_2"/>
    <property type="match status" value="1"/>
</dbReference>
<feature type="active site" description="Nucleophile" evidence="1">
    <location>
        <position position="11"/>
    </location>
</feature>
<reference evidence="5 7" key="3">
    <citation type="submission" date="2018-06" db="EMBL/GenBank/DDBJ databases">
        <authorList>
            <consortium name="Pathogen Informatics"/>
            <person name="Doyle S."/>
        </authorList>
    </citation>
    <scope>NUCLEOTIDE SEQUENCE [LARGE SCALE GENOMIC DNA]</scope>
    <source>
        <strain evidence="5 7">NCTC10736</strain>
    </source>
</reference>
<sequence length="78" mass="8548">MKKIKVLGSGCAKCSQTAEMIADISEEMGIDAIVKKDTDPQSLLKFNVMKTPAVIIDDELIHSGSVPTRDEVEGWLRD</sequence>
<evidence type="ECO:0000313" key="6">
    <source>
        <dbReference type="Proteomes" id="UP000240506"/>
    </source>
</evidence>
<evidence type="ECO:0000313" key="5">
    <source>
        <dbReference type="EMBL" id="SUI82878.1"/>
    </source>
</evidence>
<dbReference type="OrthoDB" id="9800630at2"/>
<dbReference type="InterPro" id="IPR036249">
    <property type="entry name" value="Thioredoxin-like_sf"/>
</dbReference>
<dbReference type="RefSeq" id="WP_076498612.1">
    <property type="nucleotide sequence ID" value="NZ_BPFE01000004.1"/>
</dbReference>
<feature type="disulfide bond" description="Redox-active" evidence="2">
    <location>
        <begin position="11"/>
        <end position="14"/>
    </location>
</feature>
<reference evidence="4 6" key="1">
    <citation type="submission" date="2018-03" db="EMBL/GenBank/DDBJ databases">
        <authorList>
            <person name="Dailey F.E."/>
        </authorList>
    </citation>
    <scope>NUCLEOTIDE SEQUENCE [LARGE SCALE GENOMIC DNA]</scope>
    <source>
        <strain evidence="4 6">CW7</strain>
    </source>
</reference>